<dbReference type="Proteomes" id="UP000183653">
    <property type="component" value="Chromosome I"/>
</dbReference>
<dbReference type="EMBL" id="LT629782">
    <property type="protein sequence ID" value="SDU29480.1"/>
    <property type="molecule type" value="Genomic_DNA"/>
</dbReference>
<reference evidence="1 2" key="1">
    <citation type="submission" date="2016-10" db="EMBL/GenBank/DDBJ databases">
        <authorList>
            <person name="Varghese N."/>
            <person name="Submissions S."/>
        </authorList>
    </citation>
    <scope>NUCLEOTIDE SEQUENCE [LARGE SCALE GENOMIC DNA]</scope>
    <source>
        <strain evidence="1 2">BS2775</strain>
    </source>
</reference>
<organism evidence="1 2">
    <name type="scientific">Pseudomonas orientalis</name>
    <dbReference type="NCBI Taxonomy" id="76758"/>
    <lineage>
        <taxon>Bacteria</taxon>
        <taxon>Pseudomonadati</taxon>
        <taxon>Pseudomonadota</taxon>
        <taxon>Gammaproteobacteria</taxon>
        <taxon>Pseudomonadales</taxon>
        <taxon>Pseudomonadaceae</taxon>
        <taxon>Pseudomonas</taxon>
    </lineage>
</organism>
<sequence>MSKQKKPSEFDIQAALQKVCTADDVKNAFDLFKSNLQLLENWRIVYACQDMRGAFKVPRLEFGNSGVISSAMGGQSLIVLDKEFINSKGPIRYEIGHGLYADSNVASYFRRLSYNSSSTDNLETYKNNLRRAIGVDGLQRLNPFYYIWECQRNWNEKTREACVETVAAILAFHMDSDPLGPGWNDRFMNLYRDACEQQAVSMIDDLLTEALSEETINRLALIEAMILRTKLIDLGSKKSASHKLEQLIRFMYEELQVVMARELIICAEILYRGKTSLTKKLNSFESSENANDIVRNAAWDIFMLRIMDAMVTPKGLPRGEVYLPVLISTDKDVRDLIKLTELKAIAVCRTSGRTFPFIDLDLFEWLNTRLGAKRVESLAPLFGQEKFESRAKGRSLKAVKETLAADQVRLREHQK</sequence>
<proteinExistence type="predicted"/>
<accession>A0A8B3Y2Q4</accession>
<protein>
    <submittedName>
        <fullName evidence="1">Uncharacterized protein</fullName>
    </submittedName>
</protein>
<dbReference type="AlphaFoldDB" id="A0A8B3Y2Q4"/>
<dbReference type="RefSeq" id="WP_156421699.1">
    <property type="nucleotide sequence ID" value="NZ_JYLM01000013.1"/>
</dbReference>
<evidence type="ECO:0000313" key="2">
    <source>
        <dbReference type="Proteomes" id="UP000183653"/>
    </source>
</evidence>
<name>A0A8B3Y2Q4_9PSED</name>
<gene>
    <name evidence="1" type="ORF">SAMN04490197_4642</name>
</gene>
<keyword evidence="2" id="KW-1185">Reference proteome</keyword>
<dbReference type="OrthoDB" id="6631544at2"/>
<evidence type="ECO:0000313" key="1">
    <source>
        <dbReference type="EMBL" id="SDU29480.1"/>
    </source>
</evidence>